<evidence type="ECO:0000313" key="2">
    <source>
        <dbReference type="EMBL" id="KAK2841722.1"/>
    </source>
</evidence>
<feature type="compositionally biased region" description="Polar residues" evidence="1">
    <location>
        <begin position="16"/>
        <end position="33"/>
    </location>
</feature>
<sequence length="80" mass="8449">MGSGASQRENTATERPASSQANPESDPANSSPRLPSIVVTAPSREDIYASPSTITIADAIKERRPGSLPFVVGKKIVTRQ</sequence>
<dbReference type="AlphaFoldDB" id="A0AA88MNG7"/>
<dbReference type="EMBL" id="JAUPFM010000009">
    <property type="protein sequence ID" value="KAK2841722.1"/>
    <property type="molecule type" value="Genomic_DNA"/>
</dbReference>
<organism evidence="2 3">
    <name type="scientific">Channa striata</name>
    <name type="common">Snakehead murrel</name>
    <name type="synonym">Ophicephalus striatus</name>
    <dbReference type="NCBI Taxonomy" id="64152"/>
    <lineage>
        <taxon>Eukaryota</taxon>
        <taxon>Metazoa</taxon>
        <taxon>Chordata</taxon>
        <taxon>Craniata</taxon>
        <taxon>Vertebrata</taxon>
        <taxon>Euteleostomi</taxon>
        <taxon>Actinopterygii</taxon>
        <taxon>Neopterygii</taxon>
        <taxon>Teleostei</taxon>
        <taxon>Neoteleostei</taxon>
        <taxon>Acanthomorphata</taxon>
        <taxon>Anabantaria</taxon>
        <taxon>Anabantiformes</taxon>
        <taxon>Channoidei</taxon>
        <taxon>Channidae</taxon>
        <taxon>Channa</taxon>
    </lineage>
</organism>
<dbReference type="Proteomes" id="UP001187415">
    <property type="component" value="Unassembled WGS sequence"/>
</dbReference>
<keyword evidence="3" id="KW-1185">Reference proteome</keyword>
<evidence type="ECO:0000256" key="1">
    <source>
        <dbReference type="SAM" id="MobiDB-lite"/>
    </source>
</evidence>
<gene>
    <name evidence="2" type="ORF">Q5P01_011922</name>
</gene>
<reference evidence="2" key="1">
    <citation type="submission" date="2023-07" db="EMBL/GenBank/DDBJ databases">
        <title>Chromosome-level Genome Assembly of Striped Snakehead (Channa striata).</title>
        <authorList>
            <person name="Liu H."/>
        </authorList>
    </citation>
    <scope>NUCLEOTIDE SEQUENCE</scope>
    <source>
        <strain evidence="2">Gz</strain>
        <tissue evidence="2">Muscle</tissue>
    </source>
</reference>
<accession>A0AA88MNG7</accession>
<name>A0AA88MNG7_CHASR</name>
<comment type="caution">
    <text evidence="2">The sequence shown here is derived from an EMBL/GenBank/DDBJ whole genome shotgun (WGS) entry which is preliminary data.</text>
</comment>
<feature type="compositionally biased region" description="Polar residues" evidence="1">
    <location>
        <begin position="1"/>
        <end position="10"/>
    </location>
</feature>
<protein>
    <submittedName>
        <fullName evidence="2">Uncharacterized protein</fullName>
    </submittedName>
</protein>
<feature type="region of interest" description="Disordered" evidence="1">
    <location>
        <begin position="1"/>
        <end position="38"/>
    </location>
</feature>
<proteinExistence type="predicted"/>
<evidence type="ECO:0000313" key="3">
    <source>
        <dbReference type="Proteomes" id="UP001187415"/>
    </source>
</evidence>